<organism evidence="3 4">
    <name type="scientific">Acanthaster planci</name>
    <name type="common">Crown-of-thorns starfish</name>
    <dbReference type="NCBI Taxonomy" id="133434"/>
    <lineage>
        <taxon>Eukaryota</taxon>
        <taxon>Metazoa</taxon>
        <taxon>Echinodermata</taxon>
        <taxon>Eleutherozoa</taxon>
        <taxon>Asterozoa</taxon>
        <taxon>Asteroidea</taxon>
        <taxon>Valvatacea</taxon>
        <taxon>Valvatida</taxon>
        <taxon>Acanthasteridae</taxon>
        <taxon>Acanthaster</taxon>
    </lineage>
</organism>
<evidence type="ECO:0000313" key="4">
    <source>
        <dbReference type="RefSeq" id="XP_022097014.1"/>
    </source>
</evidence>
<dbReference type="Proteomes" id="UP000694845">
    <property type="component" value="Unplaced"/>
</dbReference>
<feature type="domain" description="2'-5'-oligoadenylate synthetase 1" evidence="2">
    <location>
        <begin position="177"/>
        <end position="325"/>
    </location>
</feature>
<protein>
    <submittedName>
        <fullName evidence="4">2'-5'-oligoadenylate synthase 1A-like</fullName>
    </submittedName>
</protein>
<dbReference type="Gene3D" id="1.10.1410.20">
    <property type="entry name" value="2'-5'-oligoadenylate synthetase 1, domain 2"/>
    <property type="match status" value="1"/>
</dbReference>
<evidence type="ECO:0000256" key="1">
    <source>
        <dbReference type="ARBA" id="ARBA00009526"/>
    </source>
</evidence>
<accession>A0A8B7YUN5</accession>
<dbReference type="GO" id="GO:0016020">
    <property type="term" value="C:membrane"/>
    <property type="evidence" value="ECO:0007669"/>
    <property type="project" value="TreeGrafter"/>
</dbReference>
<comment type="similarity">
    <text evidence="1">Belongs to the 2-5A synthase family.</text>
</comment>
<dbReference type="GO" id="GO:0005829">
    <property type="term" value="C:cytosol"/>
    <property type="evidence" value="ECO:0007669"/>
    <property type="project" value="TreeGrafter"/>
</dbReference>
<dbReference type="OrthoDB" id="9978031at2759"/>
<dbReference type="GO" id="GO:0003725">
    <property type="term" value="F:double-stranded RNA binding"/>
    <property type="evidence" value="ECO:0007669"/>
    <property type="project" value="TreeGrafter"/>
</dbReference>
<evidence type="ECO:0000313" key="3">
    <source>
        <dbReference type="Proteomes" id="UP000694845"/>
    </source>
</evidence>
<dbReference type="PROSITE" id="PS50152">
    <property type="entry name" value="25A_SYNTH_3"/>
    <property type="match status" value="1"/>
</dbReference>
<dbReference type="Gene3D" id="3.30.460.10">
    <property type="entry name" value="Beta Polymerase, domain 2"/>
    <property type="match status" value="1"/>
</dbReference>
<sequence length="335" mass="38542">MANPRQPWCLPPESLEVWYNEKLQEGTGSFNSYCREAVDNVVRALHRICSTDLVPFDVDRVIKSGSLGKGTVVKELSDVDLVAFVNPPHLQPIVDVGPQTYKYQLDVVLRDMVRALRQLQNVTDINNKGFLLKFKLTNIGPNRRSLSIDLMATSDCHLSDSRAKRKLFDAMLQQRADDRRYYSPAVIENQLEFVRDQPGALKALIRLVKYWAYQRLPDHLQKSYRLELITIHRWENAGSPLRFSKAQGLKDVLQVLSNMSQLQVYWERHYDASVAKKAISHFKMQRPIVLDPSEPTDNVCNLYMEGNNLQLMRAAATTTLQSRLLQNVFVRQGWN</sequence>
<dbReference type="Pfam" id="PF10421">
    <property type="entry name" value="OAS1_C"/>
    <property type="match status" value="1"/>
</dbReference>
<dbReference type="RefSeq" id="XP_022097014.1">
    <property type="nucleotide sequence ID" value="XM_022241322.1"/>
</dbReference>
<dbReference type="GO" id="GO:0005654">
    <property type="term" value="C:nucleoplasm"/>
    <property type="evidence" value="ECO:0007669"/>
    <property type="project" value="TreeGrafter"/>
</dbReference>
<dbReference type="InterPro" id="IPR043519">
    <property type="entry name" value="NT_sf"/>
</dbReference>
<evidence type="ECO:0000259" key="2">
    <source>
        <dbReference type="Pfam" id="PF10421"/>
    </source>
</evidence>
<dbReference type="AlphaFoldDB" id="A0A8B7YUN5"/>
<keyword evidence="3" id="KW-1185">Reference proteome</keyword>
<dbReference type="OMA" id="MERAMIT"/>
<name>A0A8B7YUN5_ACAPL</name>
<gene>
    <name evidence="4" type="primary">LOC110982703</name>
</gene>
<dbReference type="SUPFAM" id="SSF81301">
    <property type="entry name" value="Nucleotidyltransferase"/>
    <property type="match status" value="1"/>
</dbReference>
<dbReference type="GO" id="GO:0001730">
    <property type="term" value="F:2'-5'-oligoadenylate synthetase activity"/>
    <property type="evidence" value="ECO:0007669"/>
    <property type="project" value="TreeGrafter"/>
</dbReference>
<dbReference type="InterPro" id="IPR018952">
    <property type="entry name" value="2-5-oligoAdlate_synth_1_dom2/C"/>
</dbReference>
<dbReference type="GeneID" id="110982703"/>
<dbReference type="KEGG" id="aplc:110982703"/>
<proteinExistence type="inferred from homology"/>
<reference evidence="4" key="1">
    <citation type="submission" date="2025-08" db="UniProtKB">
        <authorList>
            <consortium name="RefSeq"/>
        </authorList>
    </citation>
    <scope>IDENTIFICATION</scope>
</reference>
<dbReference type="SUPFAM" id="SSF81631">
    <property type="entry name" value="PAP/OAS1 substrate-binding domain"/>
    <property type="match status" value="1"/>
</dbReference>
<dbReference type="PANTHER" id="PTHR11258:SF11">
    <property type="entry name" value="C2H2-TYPE DOMAIN-CONTAINING PROTEIN"/>
    <property type="match status" value="1"/>
</dbReference>
<dbReference type="PANTHER" id="PTHR11258">
    <property type="entry name" value="2-5 OLIGOADENYLATE SYNTHETASE"/>
    <property type="match status" value="1"/>
</dbReference>